<dbReference type="PRINTS" id="PR00604">
    <property type="entry name" value="CYTCHRMECIAB"/>
</dbReference>
<name>A0A2S9IJC6_9HYPH</name>
<dbReference type="EMBL" id="PVBR01000037">
    <property type="protein sequence ID" value="PRD40618.1"/>
    <property type="molecule type" value="Genomic_DNA"/>
</dbReference>
<dbReference type="AlphaFoldDB" id="A0A2S9IJC6"/>
<evidence type="ECO:0000256" key="1">
    <source>
        <dbReference type="ARBA" id="ARBA00022448"/>
    </source>
</evidence>
<feature type="signal peptide" evidence="7">
    <location>
        <begin position="1"/>
        <end position="24"/>
    </location>
</feature>
<accession>A0A2S9IJC6</accession>
<sequence>MKTIRLGSMLILSVSLCTVGSSPAQEPANAEGERLFRTRCGSCHGAKDGDNRLGPHLSGLLGRQAGTVQGVRYSKALSSSGFVWDEERLHAYLSNPRQAVPGTTMTVNIRDEAQRSAIIAYLQNLPAAGQAGEEAGNSPDSSLTTE</sequence>
<dbReference type="PANTHER" id="PTHR11961">
    <property type="entry name" value="CYTOCHROME C"/>
    <property type="match status" value="1"/>
</dbReference>
<evidence type="ECO:0000256" key="4">
    <source>
        <dbReference type="ARBA" id="ARBA00022982"/>
    </source>
</evidence>
<evidence type="ECO:0000256" key="5">
    <source>
        <dbReference type="ARBA" id="ARBA00023004"/>
    </source>
</evidence>
<feature type="chain" id="PRO_5015618568" evidence="7">
    <location>
        <begin position="25"/>
        <end position="146"/>
    </location>
</feature>
<keyword evidence="1" id="KW-0813">Transport</keyword>
<dbReference type="RefSeq" id="WP_105745784.1">
    <property type="nucleotide sequence ID" value="NZ_PVBR01000037.1"/>
</dbReference>
<dbReference type="GO" id="GO:0046872">
    <property type="term" value="F:metal ion binding"/>
    <property type="evidence" value="ECO:0007669"/>
    <property type="project" value="UniProtKB-KW"/>
</dbReference>
<dbReference type="GO" id="GO:0009055">
    <property type="term" value="F:electron transfer activity"/>
    <property type="evidence" value="ECO:0007669"/>
    <property type="project" value="InterPro"/>
</dbReference>
<dbReference type="GO" id="GO:0020037">
    <property type="term" value="F:heme binding"/>
    <property type="evidence" value="ECO:0007669"/>
    <property type="project" value="InterPro"/>
</dbReference>
<evidence type="ECO:0000256" key="6">
    <source>
        <dbReference type="PROSITE-ProRule" id="PRU00433"/>
    </source>
</evidence>
<dbReference type="SUPFAM" id="SSF46626">
    <property type="entry name" value="Cytochrome c"/>
    <property type="match status" value="1"/>
</dbReference>
<keyword evidence="4" id="KW-0249">Electron transport</keyword>
<evidence type="ECO:0000259" key="8">
    <source>
        <dbReference type="PROSITE" id="PS51007"/>
    </source>
</evidence>
<keyword evidence="2 6" id="KW-0349">Heme</keyword>
<evidence type="ECO:0000256" key="7">
    <source>
        <dbReference type="SAM" id="SignalP"/>
    </source>
</evidence>
<keyword evidence="5 6" id="KW-0408">Iron</keyword>
<dbReference type="InterPro" id="IPR002327">
    <property type="entry name" value="Cyt_c_1A/1B"/>
</dbReference>
<dbReference type="Gene3D" id="1.10.760.10">
    <property type="entry name" value="Cytochrome c-like domain"/>
    <property type="match status" value="1"/>
</dbReference>
<dbReference type="InterPro" id="IPR009056">
    <property type="entry name" value="Cyt_c-like_dom"/>
</dbReference>
<dbReference type="InterPro" id="IPR036909">
    <property type="entry name" value="Cyt_c-like_dom_sf"/>
</dbReference>
<reference evidence="9 10" key="1">
    <citation type="submission" date="2018-02" db="EMBL/GenBank/DDBJ databases">
        <title>The draft genome of Phyllobacterium sp. 1N-3.</title>
        <authorList>
            <person name="Liu L."/>
            <person name="Li L."/>
            <person name="Zhang X."/>
            <person name="Wang T."/>
            <person name="Liang L."/>
        </authorList>
    </citation>
    <scope>NUCLEOTIDE SEQUENCE [LARGE SCALE GENOMIC DNA]</scope>
    <source>
        <strain evidence="9 10">1N-3</strain>
    </source>
</reference>
<evidence type="ECO:0000313" key="10">
    <source>
        <dbReference type="Proteomes" id="UP000239434"/>
    </source>
</evidence>
<dbReference type="PROSITE" id="PS51007">
    <property type="entry name" value="CYTC"/>
    <property type="match status" value="1"/>
</dbReference>
<protein>
    <submittedName>
        <fullName evidence="9">Cytochrome C</fullName>
    </submittedName>
</protein>
<feature type="domain" description="Cytochrome c" evidence="8">
    <location>
        <begin position="27"/>
        <end position="126"/>
    </location>
</feature>
<evidence type="ECO:0000313" key="9">
    <source>
        <dbReference type="EMBL" id="PRD40618.1"/>
    </source>
</evidence>
<proteinExistence type="predicted"/>
<dbReference type="Pfam" id="PF00034">
    <property type="entry name" value="Cytochrom_C"/>
    <property type="match status" value="1"/>
</dbReference>
<comment type="caution">
    <text evidence="9">The sequence shown here is derived from an EMBL/GenBank/DDBJ whole genome shotgun (WGS) entry which is preliminary data.</text>
</comment>
<keyword evidence="7" id="KW-0732">Signal</keyword>
<keyword evidence="3 6" id="KW-0479">Metal-binding</keyword>
<organism evidence="9 10">
    <name type="scientific">Phyllobacterium phragmitis</name>
    <dbReference type="NCBI Taxonomy" id="2670329"/>
    <lineage>
        <taxon>Bacteria</taxon>
        <taxon>Pseudomonadati</taxon>
        <taxon>Pseudomonadota</taxon>
        <taxon>Alphaproteobacteria</taxon>
        <taxon>Hyphomicrobiales</taxon>
        <taxon>Phyllobacteriaceae</taxon>
        <taxon>Phyllobacterium</taxon>
    </lineage>
</organism>
<evidence type="ECO:0000256" key="2">
    <source>
        <dbReference type="ARBA" id="ARBA00022617"/>
    </source>
</evidence>
<gene>
    <name evidence="9" type="ORF">C5748_25975</name>
</gene>
<evidence type="ECO:0000256" key="3">
    <source>
        <dbReference type="ARBA" id="ARBA00022723"/>
    </source>
</evidence>
<keyword evidence="10" id="KW-1185">Reference proteome</keyword>
<dbReference type="Proteomes" id="UP000239434">
    <property type="component" value="Unassembled WGS sequence"/>
</dbReference>